<keyword evidence="1" id="KW-0540">Nuclease</keyword>
<evidence type="ECO:0000256" key="2">
    <source>
        <dbReference type="ARBA" id="ARBA00022723"/>
    </source>
</evidence>
<dbReference type="PANTHER" id="PTHR13620:SF109">
    <property type="entry name" value="3'-5' EXONUCLEASE"/>
    <property type="match status" value="1"/>
</dbReference>
<dbReference type="CDD" id="cd06141">
    <property type="entry name" value="WRN_exo"/>
    <property type="match status" value="1"/>
</dbReference>
<evidence type="ECO:0000256" key="4">
    <source>
        <dbReference type="ARBA" id="ARBA00022839"/>
    </source>
</evidence>
<dbReference type="GO" id="GO:0008408">
    <property type="term" value="F:3'-5' exonuclease activity"/>
    <property type="evidence" value="ECO:0007669"/>
    <property type="project" value="InterPro"/>
</dbReference>
<keyword evidence="4" id="KW-0269">Exonuclease</keyword>
<dbReference type="InterPro" id="IPR012337">
    <property type="entry name" value="RNaseH-like_sf"/>
</dbReference>
<evidence type="ECO:0000256" key="5">
    <source>
        <dbReference type="ARBA" id="ARBA00022842"/>
    </source>
</evidence>
<organism evidence="9">
    <name type="scientific">marine metagenome</name>
    <dbReference type="NCBI Taxonomy" id="408172"/>
    <lineage>
        <taxon>unclassified sequences</taxon>
        <taxon>metagenomes</taxon>
        <taxon>ecological metagenomes</taxon>
    </lineage>
</organism>
<dbReference type="Gene3D" id="3.30.420.10">
    <property type="entry name" value="Ribonuclease H-like superfamily/Ribonuclease H"/>
    <property type="match status" value="1"/>
</dbReference>
<dbReference type="InterPro" id="IPR036397">
    <property type="entry name" value="RNaseH_sf"/>
</dbReference>
<dbReference type="Pfam" id="PF01612">
    <property type="entry name" value="DNA_pol_A_exo1"/>
    <property type="match status" value="1"/>
</dbReference>
<keyword evidence="3" id="KW-0378">Hydrolase</keyword>
<name>A0A382B8U7_9ZZZZ</name>
<evidence type="ECO:0000259" key="8">
    <source>
        <dbReference type="SMART" id="SM00474"/>
    </source>
</evidence>
<evidence type="ECO:0000256" key="3">
    <source>
        <dbReference type="ARBA" id="ARBA00022801"/>
    </source>
</evidence>
<dbReference type="SMART" id="SM00474">
    <property type="entry name" value="35EXOc"/>
    <property type="match status" value="1"/>
</dbReference>
<dbReference type="GO" id="GO:0006139">
    <property type="term" value="P:nucleobase-containing compound metabolic process"/>
    <property type="evidence" value="ECO:0007669"/>
    <property type="project" value="InterPro"/>
</dbReference>
<dbReference type="InterPro" id="IPR051132">
    <property type="entry name" value="3-5_Exonuclease_domain"/>
</dbReference>
<dbReference type="SUPFAM" id="SSF53098">
    <property type="entry name" value="Ribonuclease H-like"/>
    <property type="match status" value="1"/>
</dbReference>
<dbReference type="PANTHER" id="PTHR13620">
    <property type="entry name" value="3-5 EXONUCLEASE"/>
    <property type="match status" value="1"/>
</dbReference>
<keyword evidence="2" id="KW-0479">Metal-binding</keyword>
<dbReference type="InterPro" id="IPR002562">
    <property type="entry name" value="3'-5'_exonuclease_dom"/>
</dbReference>
<evidence type="ECO:0000313" key="9">
    <source>
        <dbReference type="EMBL" id="SVB09663.1"/>
    </source>
</evidence>
<keyword evidence="5" id="KW-0460">Magnesium</keyword>
<reference evidence="9" key="1">
    <citation type="submission" date="2018-05" db="EMBL/GenBank/DDBJ databases">
        <authorList>
            <person name="Lanie J.A."/>
            <person name="Ng W.-L."/>
            <person name="Kazmierczak K.M."/>
            <person name="Andrzejewski T.M."/>
            <person name="Davidsen T.M."/>
            <person name="Wayne K.J."/>
            <person name="Tettelin H."/>
            <person name="Glass J.I."/>
            <person name="Rusch D."/>
            <person name="Podicherti R."/>
            <person name="Tsui H.-C.T."/>
            <person name="Winkler M.E."/>
        </authorList>
    </citation>
    <scope>NUCLEOTIDE SEQUENCE</scope>
</reference>
<gene>
    <name evidence="9" type="ORF">METZ01_LOCUS162517</name>
</gene>
<sequence>MIMVSPRKLEKQEINALPLKTYDGKTFVINTLQDVKPSCDLLQKENILGFDTETRPAFQKGEHYSPSIIQLAGEKSVFIFQLHQVGFCKPIKQLLSNRNILKCGVAIKHDLSELNLLSKFIPRGFVDLGELARKAFIPHHGLRGLAAYFLRFRISKQAQTSNWNIKTLSKKQIIYAATDAWVGRELYLKFMKEKII</sequence>
<feature type="domain" description="3'-5' exonuclease" evidence="8">
    <location>
        <begin position="26"/>
        <end position="195"/>
    </location>
</feature>
<dbReference type="GO" id="GO:0046872">
    <property type="term" value="F:metal ion binding"/>
    <property type="evidence" value="ECO:0007669"/>
    <property type="project" value="UniProtKB-KW"/>
</dbReference>
<accession>A0A382B8U7</accession>
<dbReference type="EMBL" id="UINC01028530">
    <property type="protein sequence ID" value="SVB09663.1"/>
    <property type="molecule type" value="Genomic_DNA"/>
</dbReference>
<dbReference type="AlphaFoldDB" id="A0A382B8U7"/>
<dbReference type="GO" id="GO:0003676">
    <property type="term" value="F:nucleic acid binding"/>
    <property type="evidence" value="ECO:0007669"/>
    <property type="project" value="InterPro"/>
</dbReference>
<proteinExistence type="predicted"/>
<evidence type="ECO:0000256" key="6">
    <source>
        <dbReference type="ARBA" id="ARBA00040531"/>
    </source>
</evidence>
<evidence type="ECO:0000256" key="7">
    <source>
        <dbReference type="ARBA" id="ARBA00042761"/>
    </source>
</evidence>
<evidence type="ECO:0000256" key="1">
    <source>
        <dbReference type="ARBA" id="ARBA00022722"/>
    </source>
</evidence>
<protein>
    <recommendedName>
        <fullName evidence="6">3'-5' exonuclease</fullName>
    </recommendedName>
    <alternativeName>
        <fullName evidence="7">Werner Syndrome-like exonuclease</fullName>
    </alternativeName>
</protein>